<dbReference type="AlphaFoldDB" id="A0A0G0UK84"/>
<evidence type="ECO:0000313" key="1">
    <source>
        <dbReference type="EMBL" id="KKR89179.1"/>
    </source>
</evidence>
<protein>
    <recommendedName>
        <fullName evidence="3">3D domain-containing protein</fullName>
    </recommendedName>
</protein>
<evidence type="ECO:0000313" key="2">
    <source>
        <dbReference type="Proteomes" id="UP000033918"/>
    </source>
</evidence>
<name>A0A0G0UK84_9BACT</name>
<dbReference type="Proteomes" id="UP000033918">
    <property type="component" value="Unassembled WGS sequence"/>
</dbReference>
<dbReference type="CDD" id="cd22784">
    <property type="entry name" value="DPBB_MltA_YuiC-like"/>
    <property type="match status" value="1"/>
</dbReference>
<evidence type="ECO:0008006" key="3">
    <source>
        <dbReference type="Google" id="ProtNLM"/>
    </source>
</evidence>
<proteinExistence type="predicted"/>
<sequence length="143" mass="16225">MVVMSFNVLQTNVFQPKIAVINENYSLDDSLTAQNRPVLTLENQKVAKPKILKVWLTAYSSTPEQTDETPFITASGSYVRNGVVAANFLPMGAKIRIPEVFGSQIFVVEDRMHPRYQNYIDIWFPDAEQAKNFGKKISKIEIL</sequence>
<reference evidence="1 2" key="1">
    <citation type="journal article" date="2015" name="Nature">
        <title>rRNA introns, odd ribosomes, and small enigmatic genomes across a large radiation of phyla.</title>
        <authorList>
            <person name="Brown C.T."/>
            <person name="Hug L.A."/>
            <person name="Thomas B.C."/>
            <person name="Sharon I."/>
            <person name="Castelle C.J."/>
            <person name="Singh A."/>
            <person name="Wilkins M.J."/>
            <person name="Williams K.H."/>
            <person name="Banfield J.F."/>
        </authorList>
    </citation>
    <scope>NUCLEOTIDE SEQUENCE [LARGE SCALE GENOMIC DNA]</scope>
</reference>
<organism evidence="1 2">
    <name type="scientific">Candidatus Wolfebacteria bacterium GW2011_GWB1_41_12</name>
    <dbReference type="NCBI Taxonomy" id="1619006"/>
    <lineage>
        <taxon>Bacteria</taxon>
        <taxon>Candidatus Wolfeibacteriota</taxon>
    </lineage>
</organism>
<dbReference type="EMBL" id="LCAK01000001">
    <property type="protein sequence ID" value="KKR89179.1"/>
    <property type="molecule type" value="Genomic_DNA"/>
</dbReference>
<accession>A0A0G0UK84</accession>
<gene>
    <name evidence="1" type="ORF">UU38_C0001G0081</name>
</gene>
<comment type="caution">
    <text evidence="1">The sequence shown here is derived from an EMBL/GenBank/DDBJ whole genome shotgun (WGS) entry which is preliminary data.</text>
</comment>